<accession>A0A9X3Z2B4</accession>
<evidence type="ECO:0000313" key="12">
    <source>
        <dbReference type="Proteomes" id="UP001151071"/>
    </source>
</evidence>
<dbReference type="InterPro" id="IPR003593">
    <property type="entry name" value="AAA+_ATPase"/>
</dbReference>
<dbReference type="Gene3D" id="3.10.580.10">
    <property type="entry name" value="CBS-domain"/>
    <property type="match status" value="1"/>
</dbReference>
<comment type="subunit">
    <text evidence="8">The complex is probably composed of two ATP-binding proteins, two transmembrane proteins and a solute-binding protein.</text>
</comment>
<comment type="subcellular location">
    <subcellularLocation>
        <location evidence="8">Cell inner membrane</location>
        <topology evidence="8">Peripheral membrane protein</topology>
    </subcellularLocation>
</comment>
<name>A0A9X3Z2B4_9BACL</name>
<dbReference type="InterPro" id="IPR051921">
    <property type="entry name" value="ABC_osmolyte_uptake_ATP-bind"/>
</dbReference>
<keyword evidence="5" id="KW-0029">Amino-acid transport</keyword>
<sequence length="409" mass="45211">MPKIKVENLTKIFGRQPHRAFDYLKQGRSKQDIFKETGLTVGVNQVSFEVEAGEIFVIMGLSGSGKSTLVRLINRLIEPTAGRILIDGEDIVGMNAEQLQQVRRKKLGMVFQKFALFPHRTVLENVEFGLEVQNIPKKEREEKAKNALALVGLSGWENSMPDQLSGGMQQRVGLARALANDPDVLLMDEAFSALDPLIRKDMQDELLELQTNMQKTILFITHDLDEALKIGDRIALMKDGAIVQIGTPEEILTNPANEYVEKFVEDVDRSKVLAAEHVMKRAETITLDKGPRVALQLMKDRGVSSLYVVDKKKRLIGVVKADAVNAASREAKTLEDVMDREVPTVSANTLLNEMFDLVAFSDIPVAVTGEQNRLLGVVVKGAVLGGLAGKVNRKTPSDAEEERQVMAGE</sequence>
<feature type="domain" description="CBS" evidence="10">
    <location>
        <begin position="278"/>
        <end position="334"/>
    </location>
</feature>
<dbReference type="InterPro" id="IPR027417">
    <property type="entry name" value="P-loop_NTPase"/>
</dbReference>
<dbReference type="GO" id="GO:0006865">
    <property type="term" value="P:amino acid transport"/>
    <property type="evidence" value="ECO:0007669"/>
    <property type="project" value="UniProtKB-UniRule"/>
</dbReference>
<comment type="similarity">
    <text evidence="1 8">Belongs to the ABC transporter superfamily.</text>
</comment>
<keyword evidence="8" id="KW-0472">Membrane</keyword>
<keyword evidence="8" id="KW-1003">Cell membrane</keyword>
<dbReference type="NCBIfam" id="TIGR01186">
    <property type="entry name" value="proV"/>
    <property type="match status" value="1"/>
</dbReference>
<dbReference type="GO" id="GO:0016887">
    <property type="term" value="F:ATP hydrolysis activity"/>
    <property type="evidence" value="ECO:0007669"/>
    <property type="project" value="UniProtKB-UniRule"/>
</dbReference>
<keyword evidence="3 8" id="KW-0547">Nucleotide-binding</keyword>
<evidence type="ECO:0000256" key="1">
    <source>
        <dbReference type="ARBA" id="ARBA00005417"/>
    </source>
</evidence>
<evidence type="ECO:0000313" key="11">
    <source>
        <dbReference type="EMBL" id="MDA5107596.1"/>
    </source>
</evidence>
<keyword evidence="6 7" id="KW-0129">CBS domain</keyword>
<evidence type="ECO:0000256" key="4">
    <source>
        <dbReference type="ARBA" id="ARBA00022840"/>
    </source>
</evidence>
<evidence type="ECO:0000256" key="8">
    <source>
        <dbReference type="RuleBase" id="RU369116"/>
    </source>
</evidence>
<dbReference type="PROSITE" id="PS50893">
    <property type="entry name" value="ABC_TRANSPORTER_2"/>
    <property type="match status" value="1"/>
</dbReference>
<evidence type="ECO:0000259" key="10">
    <source>
        <dbReference type="PROSITE" id="PS51371"/>
    </source>
</evidence>
<dbReference type="FunFam" id="3.40.50.300:FF:000201">
    <property type="entry name" value="Glycine betaine/L-proline ABC transporter ATP-binding protein"/>
    <property type="match status" value="1"/>
</dbReference>
<evidence type="ECO:0000259" key="9">
    <source>
        <dbReference type="PROSITE" id="PS50893"/>
    </source>
</evidence>
<dbReference type="PANTHER" id="PTHR43869">
    <property type="entry name" value="GLYCINE BETAINE/PROLINE BETAINE TRANSPORT SYSTEM ATP-BINDING PROTEIN PROV"/>
    <property type="match status" value="1"/>
</dbReference>
<dbReference type="Pfam" id="PF00571">
    <property type="entry name" value="CBS"/>
    <property type="match status" value="2"/>
</dbReference>
<keyword evidence="2 8" id="KW-0813">Transport</keyword>
<dbReference type="SUPFAM" id="SSF54631">
    <property type="entry name" value="CBS-domain pair"/>
    <property type="match status" value="1"/>
</dbReference>
<dbReference type="InterPro" id="IPR005892">
    <property type="entry name" value="Gly-betaine_transp_ATP-bd"/>
</dbReference>
<protein>
    <recommendedName>
        <fullName evidence="8">Quaternary amine transport ATP-binding protein</fullName>
        <ecNumber evidence="8">7.6.2.9</ecNumber>
    </recommendedName>
</protein>
<proteinExistence type="inferred from homology"/>
<dbReference type="InterPro" id="IPR046342">
    <property type="entry name" value="CBS_dom_sf"/>
</dbReference>
<evidence type="ECO:0000256" key="3">
    <source>
        <dbReference type="ARBA" id="ARBA00022741"/>
    </source>
</evidence>
<dbReference type="Proteomes" id="UP001151071">
    <property type="component" value="Unassembled WGS sequence"/>
</dbReference>
<dbReference type="AlphaFoldDB" id="A0A9X3Z2B4"/>
<dbReference type="InterPro" id="IPR003439">
    <property type="entry name" value="ABC_transporter-like_ATP-bd"/>
</dbReference>
<dbReference type="CDD" id="cd03294">
    <property type="entry name" value="ABC_Pro_Gly_Betaine"/>
    <property type="match status" value="1"/>
</dbReference>
<dbReference type="PANTHER" id="PTHR43869:SF1">
    <property type="entry name" value="GLYCINE BETAINE_PROLINE BETAINE TRANSPORT SYSTEM ATP-BINDING PROTEIN PROV"/>
    <property type="match status" value="1"/>
</dbReference>
<keyword evidence="12" id="KW-1185">Reference proteome</keyword>
<dbReference type="SMART" id="SM00382">
    <property type="entry name" value="AAA"/>
    <property type="match status" value="1"/>
</dbReference>
<evidence type="ECO:0000256" key="5">
    <source>
        <dbReference type="ARBA" id="ARBA00022970"/>
    </source>
</evidence>
<dbReference type="PROSITE" id="PS51371">
    <property type="entry name" value="CBS"/>
    <property type="match status" value="1"/>
</dbReference>
<comment type="caution">
    <text evidence="11">The sequence shown here is derived from an EMBL/GenBank/DDBJ whole genome shotgun (WGS) entry which is preliminary data.</text>
</comment>
<dbReference type="RefSeq" id="WP_271139568.1">
    <property type="nucleotide sequence ID" value="NZ_JAPYYP010000003.1"/>
</dbReference>
<dbReference type="GO" id="GO:0005886">
    <property type="term" value="C:plasma membrane"/>
    <property type="evidence" value="ECO:0007669"/>
    <property type="project" value="UniProtKB-SubCell"/>
</dbReference>
<evidence type="ECO:0000256" key="7">
    <source>
        <dbReference type="PROSITE-ProRule" id="PRU00703"/>
    </source>
</evidence>
<evidence type="ECO:0000256" key="6">
    <source>
        <dbReference type="ARBA" id="ARBA00023122"/>
    </source>
</evidence>
<dbReference type="Pfam" id="PF00005">
    <property type="entry name" value="ABC_tran"/>
    <property type="match status" value="1"/>
</dbReference>
<keyword evidence="4 8" id="KW-0067">ATP-binding</keyword>
<dbReference type="SUPFAM" id="SSF52540">
    <property type="entry name" value="P-loop containing nucleoside triphosphate hydrolases"/>
    <property type="match status" value="1"/>
</dbReference>
<dbReference type="EMBL" id="JAPYYP010000003">
    <property type="protein sequence ID" value="MDA5107596.1"/>
    <property type="molecule type" value="Genomic_DNA"/>
</dbReference>
<dbReference type="SMART" id="SM00116">
    <property type="entry name" value="CBS"/>
    <property type="match status" value="2"/>
</dbReference>
<dbReference type="InterPro" id="IPR017871">
    <property type="entry name" value="ABC_transporter-like_CS"/>
</dbReference>
<evidence type="ECO:0000256" key="2">
    <source>
        <dbReference type="ARBA" id="ARBA00022448"/>
    </source>
</evidence>
<gene>
    <name evidence="11" type="ORF">O3V59_04420</name>
</gene>
<feature type="domain" description="ABC transporter" evidence="9">
    <location>
        <begin position="28"/>
        <end position="264"/>
    </location>
</feature>
<dbReference type="InterPro" id="IPR000644">
    <property type="entry name" value="CBS_dom"/>
</dbReference>
<dbReference type="GO" id="GO:0015418">
    <property type="term" value="F:ABC-type quaternary ammonium compound transporting activity"/>
    <property type="evidence" value="ECO:0007669"/>
    <property type="project" value="UniProtKB-EC"/>
</dbReference>
<dbReference type="GO" id="GO:0005524">
    <property type="term" value="F:ATP binding"/>
    <property type="evidence" value="ECO:0007669"/>
    <property type="project" value="UniProtKB-UniRule"/>
</dbReference>
<organism evidence="11 12">
    <name type="scientific">Brevibacillus thermoruber</name>
    <dbReference type="NCBI Taxonomy" id="33942"/>
    <lineage>
        <taxon>Bacteria</taxon>
        <taxon>Bacillati</taxon>
        <taxon>Bacillota</taxon>
        <taxon>Bacilli</taxon>
        <taxon>Bacillales</taxon>
        <taxon>Paenibacillaceae</taxon>
        <taxon>Brevibacillus</taxon>
    </lineage>
</organism>
<dbReference type="EC" id="7.6.2.9" evidence="8"/>
<keyword evidence="8" id="KW-0997">Cell inner membrane</keyword>
<dbReference type="Gene3D" id="3.40.50.300">
    <property type="entry name" value="P-loop containing nucleotide triphosphate hydrolases"/>
    <property type="match status" value="1"/>
</dbReference>
<dbReference type="PROSITE" id="PS00211">
    <property type="entry name" value="ABC_TRANSPORTER_1"/>
    <property type="match status" value="1"/>
</dbReference>
<dbReference type="GO" id="GO:0031460">
    <property type="term" value="P:glycine betaine transport"/>
    <property type="evidence" value="ECO:0007669"/>
    <property type="project" value="InterPro"/>
</dbReference>
<comment type="catalytic activity">
    <reaction evidence="8">
        <text>a quaternary ammonium(out) + ATP + H2O = a quaternary ammonium(in) + ADP + phosphate + H(+)</text>
        <dbReference type="Rhea" id="RHEA:11036"/>
        <dbReference type="ChEBI" id="CHEBI:15377"/>
        <dbReference type="ChEBI" id="CHEBI:15378"/>
        <dbReference type="ChEBI" id="CHEBI:30616"/>
        <dbReference type="ChEBI" id="CHEBI:35267"/>
        <dbReference type="ChEBI" id="CHEBI:43474"/>
        <dbReference type="ChEBI" id="CHEBI:456216"/>
    </reaction>
</comment>
<reference evidence="11" key="1">
    <citation type="submission" date="2022-12" db="EMBL/GenBank/DDBJ databases">
        <title>Draft genome sequence of the thermophilic strain Brevibacillus thermoruber HT42, isolated from Los Humeros, Puebla, Mexico, with biotechnological potential.</title>
        <authorList>
            <person name="Lara Sanchez J."/>
            <person name="Solis Palacios R."/>
            <person name="Bustos Baena A.S."/>
            <person name="Ruz Baez A.E."/>
            <person name="Espinosa Luna G."/>
            <person name="Oliart Ros R.M."/>
        </authorList>
    </citation>
    <scope>NUCLEOTIDE SEQUENCE</scope>
    <source>
        <strain evidence="11">HT42</strain>
    </source>
</reference>
<dbReference type="GO" id="GO:0006970">
    <property type="term" value="P:response to osmotic stress"/>
    <property type="evidence" value="ECO:0007669"/>
    <property type="project" value="UniProtKB-ARBA"/>
</dbReference>